<keyword evidence="3" id="KW-0813">Transport</keyword>
<dbReference type="InterPro" id="IPR001925">
    <property type="entry name" value="Porin_Euk"/>
</dbReference>
<sequence length="404" mass="43355">MKMQLKLKSGRDNTRAKMKKNRRRSSSSSSSSTCSSSSSMNRGPGLFSDIGRKAKDLLSKDYLLNQRLSVSTTTATGVTITSSATKKGGVSTGDVGASYKFGETSLDVKFNTKSNIAATLTLTNSTPSTSTTASFNLPDYTSSMTLQYFHSHATLTSAVALNPNPTIDLSATIGTPTFAIGAEAGYERRKRSSSKLTNYAAGISVNKPNYSASILLGDKGDTINASYMHRFDLAKKTTAAVMEISRRLSTSKNTFIVGGSYAVDGLTVVKAKLDNHGKLDALLQHEFIPKSFVTLSTQFHTKALHKTPKFGLALALKPQSKSRISTAKPSSLTNWCASNCCSAYIGHVAIGTPYQRLSSMEFHPQWDMNPPTATWANTAVCGTHPTTLPFPAVRSRKPSGRTSL</sequence>
<keyword evidence="4" id="KW-1134">Transmembrane beta strand</keyword>
<feature type="region of interest" description="Disordered" evidence="11">
    <location>
        <begin position="1"/>
        <end position="46"/>
    </location>
</feature>
<name>A0AA38SQR9_9ASTR</name>
<dbReference type="FunFam" id="2.40.160.10:FF:000003">
    <property type="entry name" value="Outer mitochondrial membrane protein porin"/>
    <property type="match status" value="1"/>
</dbReference>
<evidence type="ECO:0000256" key="3">
    <source>
        <dbReference type="ARBA" id="ARBA00022448"/>
    </source>
</evidence>
<evidence type="ECO:0000256" key="2">
    <source>
        <dbReference type="ARBA" id="ARBA00009624"/>
    </source>
</evidence>
<organism evidence="12 13">
    <name type="scientific">Centaurea solstitialis</name>
    <name type="common">yellow star-thistle</name>
    <dbReference type="NCBI Taxonomy" id="347529"/>
    <lineage>
        <taxon>Eukaryota</taxon>
        <taxon>Viridiplantae</taxon>
        <taxon>Streptophyta</taxon>
        <taxon>Embryophyta</taxon>
        <taxon>Tracheophyta</taxon>
        <taxon>Spermatophyta</taxon>
        <taxon>Magnoliopsida</taxon>
        <taxon>eudicotyledons</taxon>
        <taxon>Gunneridae</taxon>
        <taxon>Pentapetalae</taxon>
        <taxon>asterids</taxon>
        <taxon>campanulids</taxon>
        <taxon>Asterales</taxon>
        <taxon>Asteraceae</taxon>
        <taxon>Carduoideae</taxon>
        <taxon>Cardueae</taxon>
        <taxon>Centaureinae</taxon>
        <taxon>Centaurea</taxon>
    </lineage>
</organism>
<dbReference type="Proteomes" id="UP001172457">
    <property type="component" value="Chromosome 7"/>
</dbReference>
<dbReference type="GO" id="GO:0015288">
    <property type="term" value="F:porin activity"/>
    <property type="evidence" value="ECO:0007669"/>
    <property type="project" value="UniProtKB-KW"/>
</dbReference>
<comment type="function">
    <text evidence="9">Forms a channel through the cell membrane that allows diffusion of small hydrophilic molecules. The channel adopts an open conformation at low or zero membrane potential and a closed conformation at potentials above 30-40 mV. The open state has a weak anion selectivity whereas the closed state is cation-selective.</text>
</comment>
<comment type="subcellular location">
    <subcellularLocation>
        <location evidence="1">Membrane</location>
    </subcellularLocation>
</comment>
<keyword evidence="8" id="KW-0472">Membrane</keyword>
<gene>
    <name evidence="12" type="ORF">OSB04_027387</name>
</gene>
<keyword evidence="5" id="KW-0812">Transmembrane</keyword>
<dbReference type="AlphaFoldDB" id="A0AA38SQR9"/>
<dbReference type="InterPro" id="IPR027246">
    <property type="entry name" value="Porin_Euk/Tom40"/>
</dbReference>
<evidence type="ECO:0000256" key="5">
    <source>
        <dbReference type="ARBA" id="ARBA00022692"/>
    </source>
</evidence>
<evidence type="ECO:0000256" key="7">
    <source>
        <dbReference type="ARBA" id="ARBA00023114"/>
    </source>
</evidence>
<dbReference type="Pfam" id="PF01459">
    <property type="entry name" value="Porin_3"/>
    <property type="match status" value="1"/>
</dbReference>
<dbReference type="GO" id="GO:0005741">
    <property type="term" value="C:mitochondrial outer membrane"/>
    <property type="evidence" value="ECO:0007669"/>
    <property type="project" value="InterPro"/>
</dbReference>
<keyword evidence="13" id="KW-1185">Reference proteome</keyword>
<dbReference type="PANTHER" id="PTHR11743:SF69">
    <property type="entry name" value="PORIN DOMAIN, EUKARYOTIC PORIN_TOM40-RELATED"/>
    <property type="match status" value="1"/>
</dbReference>
<reference evidence="12" key="1">
    <citation type="submission" date="2023-03" db="EMBL/GenBank/DDBJ databases">
        <title>Chromosome-scale reference genome and RAD-based genetic map of yellow starthistle (Centaurea solstitialis) reveal putative structural variation and QTLs associated with invader traits.</title>
        <authorList>
            <person name="Reatini B."/>
            <person name="Cang F.A."/>
            <person name="Jiang Q."/>
            <person name="Mckibben M.T.W."/>
            <person name="Barker M.S."/>
            <person name="Rieseberg L.H."/>
            <person name="Dlugosch K.M."/>
        </authorList>
    </citation>
    <scope>NUCLEOTIDE SEQUENCE</scope>
    <source>
        <strain evidence="12">CAN-66</strain>
        <tissue evidence="12">Leaf</tissue>
    </source>
</reference>
<evidence type="ECO:0000256" key="9">
    <source>
        <dbReference type="ARBA" id="ARBA00054641"/>
    </source>
</evidence>
<dbReference type="InterPro" id="IPR023614">
    <property type="entry name" value="Porin_dom_sf"/>
</dbReference>
<feature type="compositionally biased region" description="Low complexity" evidence="11">
    <location>
        <begin position="26"/>
        <end position="39"/>
    </location>
</feature>
<keyword evidence="6" id="KW-0406">Ion transport</keyword>
<keyword evidence="7" id="KW-0626">Porin</keyword>
<evidence type="ECO:0000256" key="10">
    <source>
        <dbReference type="ARBA" id="ARBA00082427"/>
    </source>
</evidence>
<feature type="compositionally biased region" description="Basic residues" evidence="11">
    <location>
        <begin position="16"/>
        <end position="25"/>
    </location>
</feature>
<dbReference type="Gene3D" id="2.40.160.10">
    <property type="entry name" value="Porin"/>
    <property type="match status" value="1"/>
</dbReference>
<accession>A0AA38SQR9</accession>
<dbReference type="GO" id="GO:0046930">
    <property type="term" value="C:pore complex"/>
    <property type="evidence" value="ECO:0007669"/>
    <property type="project" value="UniProtKB-KW"/>
</dbReference>
<proteinExistence type="inferred from homology"/>
<evidence type="ECO:0000256" key="8">
    <source>
        <dbReference type="ARBA" id="ARBA00023136"/>
    </source>
</evidence>
<evidence type="ECO:0000256" key="6">
    <source>
        <dbReference type="ARBA" id="ARBA00023065"/>
    </source>
</evidence>
<evidence type="ECO:0000313" key="12">
    <source>
        <dbReference type="EMBL" id="KAJ9540881.1"/>
    </source>
</evidence>
<evidence type="ECO:0000313" key="13">
    <source>
        <dbReference type="Proteomes" id="UP001172457"/>
    </source>
</evidence>
<evidence type="ECO:0000256" key="11">
    <source>
        <dbReference type="SAM" id="MobiDB-lite"/>
    </source>
</evidence>
<dbReference type="EMBL" id="JARYMX010000007">
    <property type="protein sequence ID" value="KAJ9540881.1"/>
    <property type="molecule type" value="Genomic_DNA"/>
</dbReference>
<protein>
    <recommendedName>
        <fullName evidence="10">Voltage-dependent anion-selective channel protein</fullName>
    </recommendedName>
</protein>
<dbReference type="PANTHER" id="PTHR11743">
    <property type="entry name" value="VOLTAGE-DEPENDENT ANION-SELECTIVE CHANNEL"/>
    <property type="match status" value="1"/>
</dbReference>
<comment type="similarity">
    <text evidence="2">Belongs to the eukaryotic mitochondrial porin (TC 1.B.8.1) family.</text>
</comment>
<evidence type="ECO:0000256" key="4">
    <source>
        <dbReference type="ARBA" id="ARBA00022452"/>
    </source>
</evidence>
<evidence type="ECO:0000256" key="1">
    <source>
        <dbReference type="ARBA" id="ARBA00004370"/>
    </source>
</evidence>
<dbReference type="GO" id="GO:0008308">
    <property type="term" value="F:voltage-gated monoatomic anion channel activity"/>
    <property type="evidence" value="ECO:0007669"/>
    <property type="project" value="InterPro"/>
</dbReference>
<comment type="caution">
    <text evidence="12">The sequence shown here is derived from an EMBL/GenBank/DDBJ whole genome shotgun (WGS) entry which is preliminary data.</text>
</comment>
<dbReference type="CDD" id="cd07306">
    <property type="entry name" value="Porin3_VDAC"/>
    <property type="match status" value="1"/>
</dbReference>